<evidence type="ECO:0000313" key="7">
    <source>
        <dbReference type="EMBL" id="PPS12197.1"/>
    </source>
</evidence>
<evidence type="ECO:0008006" key="9">
    <source>
        <dbReference type="Google" id="ProtNLM"/>
    </source>
</evidence>
<dbReference type="InterPro" id="IPR029149">
    <property type="entry name" value="Creatin/AminoP/Spt16_N"/>
</dbReference>
<keyword evidence="2" id="KW-0479">Metal-binding</keyword>
<accession>A0A2P5Y9D1</accession>
<dbReference type="Pfam" id="PF16188">
    <property type="entry name" value="Peptidase_M24_C"/>
    <property type="match status" value="1"/>
</dbReference>
<feature type="domain" description="Peptidase M24" evidence="4">
    <location>
        <begin position="380"/>
        <end position="448"/>
    </location>
</feature>
<dbReference type="InterPro" id="IPR032416">
    <property type="entry name" value="Peptidase_M24_C"/>
</dbReference>
<dbReference type="Pfam" id="PF00557">
    <property type="entry name" value="Peptidase_M24"/>
    <property type="match status" value="1"/>
</dbReference>
<evidence type="ECO:0000259" key="4">
    <source>
        <dbReference type="Pfam" id="PF00557"/>
    </source>
</evidence>
<reference evidence="7 8" key="1">
    <citation type="submission" date="2015-01" db="EMBL/GenBank/DDBJ databases">
        <title>Genome of allotetraploid Gossypium barbadense reveals genomic plasticity and fiber elongation in cotton evolution.</title>
        <authorList>
            <person name="Chen X."/>
            <person name="Liu X."/>
            <person name="Zhao B."/>
            <person name="Zheng H."/>
            <person name="Hu Y."/>
            <person name="Lu G."/>
            <person name="Yang C."/>
            <person name="Chen J."/>
            <person name="Shan C."/>
            <person name="Zhang L."/>
            <person name="Zhou Y."/>
            <person name="Wang L."/>
            <person name="Guo W."/>
            <person name="Bai Y."/>
            <person name="Ruan J."/>
            <person name="Shangguan X."/>
            <person name="Mao Y."/>
            <person name="Jiang J."/>
            <person name="Zhu Y."/>
            <person name="Lei J."/>
            <person name="Kang H."/>
            <person name="Chen S."/>
            <person name="He X."/>
            <person name="Wang R."/>
            <person name="Wang Y."/>
            <person name="Chen J."/>
            <person name="Wang L."/>
            <person name="Yu S."/>
            <person name="Wang B."/>
            <person name="Wei J."/>
            <person name="Song S."/>
            <person name="Lu X."/>
            <person name="Gao Z."/>
            <person name="Gu W."/>
            <person name="Deng X."/>
            <person name="Ma D."/>
            <person name="Wang S."/>
            <person name="Liang W."/>
            <person name="Fang L."/>
            <person name="Cai C."/>
            <person name="Zhu X."/>
            <person name="Zhou B."/>
            <person name="Zhang Y."/>
            <person name="Chen Z."/>
            <person name="Xu S."/>
            <person name="Zhu R."/>
            <person name="Wang S."/>
            <person name="Zhang T."/>
            <person name="Zhao G."/>
        </authorList>
    </citation>
    <scope>NUCLEOTIDE SEQUENCE [LARGE SCALE GENOMIC DNA]</scope>
    <source>
        <strain evidence="8">cv. Xinhai21</strain>
        <tissue evidence="7">Leaf</tissue>
    </source>
</reference>
<dbReference type="OrthoDB" id="9995434at2759"/>
<dbReference type="FunFam" id="3.40.350.10:FF:000010">
    <property type="entry name" value="Probable Xaa-Pro aminopeptidase P"/>
    <property type="match status" value="1"/>
</dbReference>
<evidence type="ECO:0000256" key="3">
    <source>
        <dbReference type="ARBA" id="ARBA00022801"/>
    </source>
</evidence>
<dbReference type="Proteomes" id="UP000239757">
    <property type="component" value="Unassembled WGS sequence"/>
</dbReference>
<sequence>MADILASLRSLMASQSPPLDALLVPSEDYHQSEYVSARDKRREFVSGFTGSAGLALITKNEARLWTDGRYFLQATQQLSDQWKLMRIGEDPPVDAWMSDNLQKEAAIGIDPWCVSVDTAQRWERAFAKKNQKLVQTSTNLIDEIWKNRPPAEINPAVDHPLEFAGRSVAEKLKALREKLSSEKARGIIITTLDEVAWLYNIRGSDVSYSPVVHAFAIVTLNSAFLYLDKRKVSSKVSSSLQANGIEVRQYGAVSSDAAMLASNQLDQATGVNSGQNGVCQNDTCDNDLIWVDPASCCYALFSRLDANKLLLQQSPLALAKALKNPVELDGLKNAHIRDGAAVVQYLVWLDKQMQEIYGASGYFLEGEVTSKKIPNAPCREAMKLTEVSVSDKLEGFRASKEHFRGLSFPTISSVGPNAAIIHYSPQAKTCAELDPNSIYLFDSGAQVSKARSADRVMNVFYRCRGSRMQTLQNITISKGWPHQISFRPQARNVPLQVSMTVTDAEVITNRIRKFLFPEPGYYEDGNFGIRLENVLVIKEADTEFNFGDKGYLSFEHITWAPYQIKLIDLSILTPEEIQWLNRYHLKCREILGPYLDTNEMEWLKKATEPMVITHLLGVAPLHLAVFFLDLVFGVPTFESVAAPAFLWRKSSRNQAIFAPFCFSGTAYKGGVRAEIVRQN</sequence>
<dbReference type="AlphaFoldDB" id="A0A2P5Y9D1"/>
<gene>
    <name evidence="7" type="ORF">GOBAR_AA08451</name>
</gene>
<evidence type="ECO:0000256" key="2">
    <source>
        <dbReference type="ARBA" id="ARBA00022723"/>
    </source>
</evidence>
<keyword evidence="3" id="KW-0378">Hydrolase</keyword>
<dbReference type="Pfam" id="PF01321">
    <property type="entry name" value="Creatinase_N"/>
    <property type="match status" value="1"/>
</dbReference>
<evidence type="ECO:0000259" key="6">
    <source>
        <dbReference type="Pfam" id="PF16188"/>
    </source>
</evidence>
<dbReference type="InterPro" id="IPR000994">
    <property type="entry name" value="Pept_M24"/>
</dbReference>
<dbReference type="Gene3D" id="3.90.230.10">
    <property type="entry name" value="Creatinase/methionine aminopeptidase superfamily"/>
    <property type="match status" value="2"/>
</dbReference>
<dbReference type="SUPFAM" id="SSF53092">
    <property type="entry name" value="Creatinase/prolidase N-terminal domain"/>
    <property type="match status" value="1"/>
</dbReference>
<dbReference type="FunFam" id="3.40.350.10:FF:000003">
    <property type="entry name" value="Xaa-pro aminopeptidase P"/>
    <property type="match status" value="1"/>
</dbReference>
<evidence type="ECO:0000256" key="1">
    <source>
        <dbReference type="ARBA" id="ARBA00008766"/>
    </source>
</evidence>
<dbReference type="GO" id="GO:0016787">
    <property type="term" value="F:hydrolase activity"/>
    <property type="evidence" value="ECO:0007669"/>
    <property type="project" value="UniProtKB-KW"/>
</dbReference>
<dbReference type="Pfam" id="PF16189">
    <property type="entry name" value="Creatinase_N_2"/>
    <property type="match status" value="1"/>
</dbReference>
<dbReference type="PANTHER" id="PTHR43763">
    <property type="entry name" value="XAA-PRO AMINOPEPTIDASE 1"/>
    <property type="match status" value="1"/>
</dbReference>
<feature type="domain" description="Creatinase N-terminal" evidence="5">
    <location>
        <begin position="6"/>
        <end position="141"/>
    </location>
</feature>
<dbReference type="SUPFAM" id="SSF55920">
    <property type="entry name" value="Creatinase/aminopeptidase"/>
    <property type="match status" value="1"/>
</dbReference>
<protein>
    <recommendedName>
        <fullName evidence="9">Creatinase N-terminal domain-containing protein</fullName>
    </recommendedName>
</protein>
<evidence type="ECO:0000259" key="5">
    <source>
        <dbReference type="Pfam" id="PF01321"/>
    </source>
</evidence>
<dbReference type="GO" id="GO:0046872">
    <property type="term" value="F:metal ion binding"/>
    <property type="evidence" value="ECO:0007669"/>
    <property type="project" value="UniProtKB-KW"/>
</dbReference>
<evidence type="ECO:0000313" key="8">
    <source>
        <dbReference type="Proteomes" id="UP000239757"/>
    </source>
</evidence>
<dbReference type="InterPro" id="IPR000587">
    <property type="entry name" value="Creatinase_N"/>
</dbReference>
<dbReference type="PANTHER" id="PTHR43763:SF12">
    <property type="entry name" value="AMINOPEPTIDASE P1"/>
    <property type="match status" value="1"/>
</dbReference>
<feature type="domain" description="Peptidase M24 C-terminal" evidence="6">
    <location>
        <begin position="550"/>
        <end position="609"/>
    </location>
</feature>
<name>A0A2P5Y9D1_GOSBA</name>
<proteinExistence type="inferred from homology"/>
<dbReference type="InterPro" id="IPR036005">
    <property type="entry name" value="Creatinase/aminopeptidase-like"/>
</dbReference>
<dbReference type="InterPro" id="IPR050422">
    <property type="entry name" value="X-Pro_aminopeptidase_P"/>
</dbReference>
<dbReference type="EMBL" id="KZ663510">
    <property type="protein sequence ID" value="PPS12197.1"/>
    <property type="molecule type" value="Genomic_DNA"/>
</dbReference>
<organism evidence="7 8">
    <name type="scientific">Gossypium barbadense</name>
    <name type="common">Sea Island cotton</name>
    <name type="synonym">Hibiscus barbadensis</name>
    <dbReference type="NCBI Taxonomy" id="3634"/>
    <lineage>
        <taxon>Eukaryota</taxon>
        <taxon>Viridiplantae</taxon>
        <taxon>Streptophyta</taxon>
        <taxon>Embryophyta</taxon>
        <taxon>Tracheophyta</taxon>
        <taxon>Spermatophyta</taxon>
        <taxon>Magnoliopsida</taxon>
        <taxon>eudicotyledons</taxon>
        <taxon>Gunneridae</taxon>
        <taxon>Pentapetalae</taxon>
        <taxon>rosids</taxon>
        <taxon>malvids</taxon>
        <taxon>Malvales</taxon>
        <taxon>Malvaceae</taxon>
        <taxon>Malvoideae</taxon>
        <taxon>Gossypium</taxon>
    </lineage>
</organism>
<dbReference type="Gene3D" id="3.40.350.10">
    <property type="entry name" value="Creatinase/prolidase N-terminal domain"/>
    <property type="match status" value="2"/>
</dbReference>
<comment type="similarity">
    <text evidence="1">Belongs to the peptidase M24B family.</text>
</comment>